<dbReference type="AlphaFoldDB" id="A0A212LIB2"/>
<dbReference type="RefSeq" id="WP_288197218.1">
    <property type="nucleotide sequence ID" value="NZ_LT608334.1"/>
</dbReference>
<dbReference type="PANTHER" id="PTHR43790:SF1">
    <property type="entry name" value="XYLOSE IMPORT ATP-BINDING PROTEIN XYLG"/>
    <property type="match status" value="1"/>
</dbReference>
<dbReference type="CDD" id="cd03216">
    <property type="entry name" value="ABC_Carb_Monos_I"/>
    <property type="match status" value="1"/>
</dbReference>
<dbReference type="PROSITE" id="PS00211">
    <property type="entry name" value="ABC_TRANSPORTER_1"/>
    <property type="match status" value="1"/>
</dbReference>
<proteinExistence type="inferred from homology"/>
<evidence type="ECO:0000259" key="11">
    <source>
        <dbReference type="PROSITE" id="PS50893"/>
    </source>
</evidence>
<evidence type="ECO:0000256" key="2">
    <source>
        <dbReference type="ARBA" id="ARBA00005417"/>
    </source>
</evidence>
<keyword evidence="3" id="KW-0813">Transport</keyword>
<dbReference type="Pfam" id="PF00005">
    <property type="entry name" value="ABC_tran"/>
    <property type="match status" value="2"/>
</dbReference>
<protein>
    <submittedName>
        <fullName evidence="12">Putative ribose/galactose/methyl galactoside import ATP-binding protein 1</fullName>
        <ecNumber evidence="12">3.6.3.17</ecNumber>
    </submittedName>
</protein>
<dbReference type="GO" id="GO:0005886">
    <property type="term" value="C:plasma membrane"/>
    <property type="evidence" value="ECO:0007669"/>
    <property type="project" value="UniProtKB-SubCell"/>
</dbReference>
<evidence type="ECO:0000256" key="8">
    <source>
        <dbReference type="ARBA" id="ARBA00022840"/>
    </source>
</evidence>
<dbReference type="EMBL" id="FMJD01000008">
    <property type="protein sequence ID" value="SCM77295.1"/>
    <property type="molecule type" value="Genomic_DNA"/>
</dbReference>
<dbReference type="FunFam" id="3.40.50.300:FF:000127">
    <property type="entry name" value="Ribose import ATP-binding protein RbsA"/>
    <property type="match status" value="1"/>
</dbReference>
<evidence type="ECO:0000256" key="3">
    <source>
        <dbReference type="ARBA" id="ARBA00022448"/>
    </source>
</evidence>
<keyword evidence="7" id="KW-0547">Nucleotide-binding</keyword>
<feature type="domain" description="ABC transporter" evidence="11">
    <location>
        <begin position="6"/>
        <end position="241"/>
    </location>
</feature>
<sequence length="498" mass="54668">MQSPAIVIEGVKKHFGGVRALSDFNLRVDKGTIHAIVGENGAGKSTLMKILSGIYTRDAGRILLDGEEVHFETPQQSREKGVGIVHQELALSPDLSVAENIFLDDLGRGRPLVDWKSINARAGELLRSFGFPIDPRHRTGDLTVAYQQMVEITKSLAKEVNILILDEPTAVLTAPEIDLLFENLRRLKAKGVTILYISHRLEEIFRIADGITVVKDGVTICDLDPRTCSENDIITAMVGRELKSLFPEKKPPRDEPLFEIRHLTRRGVIEDINLTVRKGEIVGLAGLIGSGRTEIAECIFGLARYQQGEMIKNGRKVSVAHPADAVAQGIGLVPENRKEQGAVLPMGIDANMTMSRLGGVSRLGVIRHGYEQALTQKLREQLRIKLGRLSDPVMSLSGGNQQKVVLAKWLNVGCDFLVFDEPTRGVDVGAKSEIYNIIHRLAEEGKGLLVISSELPEVIGLCHRVYVMADGEIAGELAGDELSEERIMSLAIPKRSIQ</sequence>
<gene>
    <name evidence="12" type="ORF">KL86PLE_41100</name>
</gene>
<keyword evidence="6" id="KW-0677">Repeat</keyword>
<evidence type="ECO:0000256" key="1">
    <source>
        <dbReference type="ARBA" id="ARBA00004202"/>
    </source>
</evidence>
<accession>A0A212LIB2</accession>
<keyword evidence="5" id="KW-0762">Sugar transport</keyword>
<comment type="subcellular location">
    <subcellularLocation>
        <location evidence="1">Cell membrane</location>
        <topology evidence="1">Peripheral membrane protein</topology>
    </subcellularLocation>
</comment>
<evidence type="ECO:0000256" key="4">
    <source>
        <dbReference type="ARBA" id="ARBA00022475"/>
    </source>
</evidence>
<dbReference type="InterPro" id="IPR003439">
    <property type="entry name" value="ABC_transporter-like_ATP-bd"/>
</dbReference>
<comment type="similarity">
    <text evidence="2">Belongs to the ABC transporter superfamily.</text>
</comment>
<dbReference type="InterPro" id="IPR027417">
    <property type="entry name" value="P-loop_NTPase"/>
</dbReference>
<dbReference type="InterPro" id="IPR017871">
    <property type="entry name" value="ABC_transporter-like_CS"/>
</dbReference>
<dbReference type="PANTHER" id="PTHR43790">
    <property type="entry name" value="CARBOHYDRATE TRANSPORT ATP-BINDING PROTEIN MG119-RELATED"/>
    <property type="match status" value="1"/>
</dbReference>
<dbReference type="PROSITE" id="PS50893">
    <property type="entry name" value="ABC_TRANSPORTER_2"/>
    <property type="match status" value="2"/>
</dbReference>
<evidence type="ECO:0000256" key="6">
    <source>
        <dbReference type="ARBA" id="ARBA00022737"/>
    </source>
</evidence>
<dbReference type="SMART" id="SM00382">
    <property type="entry name" value="AAA"/>
    <property type="match status" value="2"/>
</dbReference>
<dbReference type="Gene3D" id="3.40.50.300">
    <property type="entry name" value="P-loop containing nucleotide triphosphate hydrolases"/>
    <property type="match status" value="2"/>
</dbReference>
<evidence type="ECO:0000313" key="12">
    <source>
        <dbReference type="EMBL" id="SCM77295.1"/>
    </source>
</evidence>
<keyword evidence="12" id="KW-0378">Hydrolase</keyword>
<name>A0A212LIB2_9HYPH</name>
<keyword evidence="10" id="KW-0472">Membrane</keyword>
<evidence type="ECO:0000256" key="5">
    <source>
        <dbReference type="ARBA" id="ARBA00022597"/>
    </source>
</evidence>
<keyword evidence="9" id="KW-1278">Translocase</keyword>
<dbReference type="SUPFAM" id="SSF52540">
    <property type="entry name" value="P-loop containing nucleoside triphosphate hydrolases"/>
    <property type="match status" value="2"/>
</dbReference>
<feature type="domain" description="ABC transporter" evidence="11">
    <location>
        <begin position="252"/>
        <end position="495"/>
    </location>
</feature>
<evidence type="ECO:0000256" key="10">
    <source>
        <dbReference type="ARBA" id="ARBA00023136"/>
    </source>
</evidence>
<evidence type="ECO:0000256" key="9">
    <source>
        <dbReference type="ARBA" id="ARBA00022967"/>
    </source>
</evidence>
<dbReference type="GO" id="GO:0005524">
    <property type="term" value="F:ATP binding"/>
    <property type="evidence" value="ECO:0007669"/>
    <property type="project" value="UniProtKB-KW"/>
</dbReference>
<organism evidence="12">
    <name type="scientific">uncultured Pleomorphomonas sp</name>
    <dbReference type="NCBI Taxonomy" id="442121"/>
    <lineage>
        <taxon>Bacteria</taxon>
        <taxon>Pseudomonadati</taxon>
        <taxon>Pseudomonadota</taxon>
        <taxon>Alphaproteobacteria</taxon>
        <taxon>Hyphomicrobiales</taxon>
        <taxon>Pleomorphomonadaceae</taxon>
        <taxon>Pleomorphomonas</taxon>
        <taxon>environmental samples</taxon>
    </lineage>
</organism>
<reference evidence="12" key="1">
    <citation type="submission" date="2016-08" db="EMBL/GenBank/DDBJ databases">
        <authorList>
            <person name="Seilhamer J.J."/>
        </authorList>
    </citation>
    <scope>NUCLEOTIDE SEQUENCE</scope>
    <source>
        <strain evidence="12">86</strain>
    </source>
</reference>
<dbReference type="InterPro" id="IPR003593">
    <property type="entry name" value="AAA+_ATPase"/>
</dbReference>
<dbReference type="CDD" id="cd03215">
    <property type="entry name" value="ABC_Carb_Monos_II"/>
    <property type="match status" value="1"/>
</dbReference>
<keyword evidence="8 12" id="KW-0067">ATP-binding</keyword>
<dbReference type="GO" id="GO:0016887">
    <property type="term" value="F:ATP hydrolysis activity"/>
    <property type="evidence" value="ECO:0007669"/>
    <property type="project" value="InterPro"/>
</dbReference>
<dbReference type="EC" id="3.6.3.17" evidence="12"/>
<dbReference type="InterPro" id="IPR050107">
    <property type="entry name" value="ABC_carbohydrate_import_ATPase"/>
</dbReference>
<keyword evidence="4" id="KW-1003">Cell membrane</keyword>
<evidence type="ECO:0000256" key="7">
    <source>
        <dbReference type="ARBA" id="ARBA00022741"/>
    </source>
</evidence>